<keyword evidence="1" id="KW-0812">Transmembrane</keyword>
<protein>
    <recommendedName>
        <fullName evidence="4">Chloroplast import component protein (Tic20)</fullName>
    </recommendedName>
</protein>
<evidence type="ECO:0008006" key="4">
    <source>
        <dbReference type="Google" id="ProtNLM"/>
    </source>
</evidence>
<dbReference type="Proteomes" id="UP000198785">
    <property type="component" value="Unassembled WGS sequence"/>
</dbReference>
<feature type="transmembrane region" description="Helical" evidence="1">
    <location>
        <begin position="20"/>
        <end position="39"/>
    </location>
</feature>
<name>A0A1I6V9D9_9SPHI</name>
<proteinExistence type="predicted"/>
<dbReference type="AlphaFoldDB" id="A0A1I6V9D9"/>
<feature type="transmembrane region" description="Helical" evidence="1">
    <location>
        <begin position="76"/>
        <end position="97"/>
    </location>
</feature>
<accession>A0A1I6V9D9</accession>
<dbReference type="STRING" id="683125.SAMN05660206_1121"/>
<evidence type="ECO:0000313" key="2">
    <source>
        <dbReference type="EMBL" id="SFT10204.1"/>
    </source>
</evidence>
<keyword evidence="1" id="KW-1133">Transmembrane helix</keyword>
<gene>
    <name evidence="2" type="ORF">SAMN05660206_1121</name>
</gene>
<dbReference type="EMBL" id="FOZZ01000012">
    <property type="protein sequence ID" value="SFT10204.1"/>
    <property type="molecule type" value="Genomic_DNA"/>
</dbReference>
<evidence type="ECO:0000256" key="1">
    <source>
        <dbReference type="SAM" id="Phobius"/>
    </source>
</evidence>
<keyword evidence="3" id="KW-1185">Reference proteome</keyword>
<organism evidence="2 3">
    <name type="scientific">Sphingobacterium wenxiniae</name>
    <dbReference type="NCBI Taxonomy" id="683125"/>
    <lineage>
        <taxon>Bacteria</taxon>
        <taxon>Pseudomonadati</taxon>
        <taxon>Bacteroidota</taxon>
        <taxon>Sphingobacteriia</taxon>
        <taxon>Sphingobacteriales</taxon>
        <taxon>Sphingobacteriaceae</taxon>
        <taxon>Sphingobacterium</taxon>
    </lineage>
</organism>
<dbReference type="OrthoDB" id="6400719at2"/>
<feature type="transmembrane region" description="Helical" evidence="1">
    <location>
        <begin position="51"/>
        <end position="70"/>
    </location>
</feature>
<sequence length="119" mass="12781">MENFEQQTPPPPAPQGDGKTTAIVAYLTWIGLVVALVMNSNAKSSLGTFHIRQSIGIMLTGIASSFVAIIPFLGWIVALVGAILVLVMWITSFLNALSGKEKGALFLGDKFDEWFAAIK</sequence>
<dbReference type="RefSeq" id="WP_093367007.1">
    <property type="nucleotide sequence ID" value="NZ_FOZZ01000012.1"/>
</dbReference>
<evidence type="ECO:0000313" key="3">
    <source>
        <dbReference type="Proteomes" id="UP000198785"/>
    </source>
</evidence>
<reference evidence="2 3" key="1">
    <citation type="submission" date="2016-10" db="EMBL/GenBank/DDBJ databases">
        <authorList>
            <person name="de Groot N.N."/>
        </authorList>
    </citation>
    <scope>NUCLEOTIDE SEQUENCE [LARGE SCALE GENOMIC DNA]</scope>
    <source>
        <strain evidence="2 3">DSM 22789</strain>
    </source>
</reference>
<keyword evidence="1" id="KW-0472">Membrane</keyword>